<dbReference type="OrthoDB" id="4727912at2"/>
<proteinExistence type="predicted"/>
<keyword evidence="1" id="KW-0472">Membrane</keyword>
<feature type="transmembrane region" description="Helical" evidence="1">
    <location>
        <begin position="54"/>
        <end position="72"/>
    </location>
</feature>
<dbReference type="InterPro" id="IPR024399">
    <property type="entry name" value="DUF2628"/>
</dbReference>
<name>A0A0U5LBM7_9GAMM</name>
<dbReference type="AlphaFoldDB" id="A0A0U5LBM7"/>
<dbReference type="Pfam" id="PF10947">
    <property type="entry name" value="DUF2628"/>
    <property type="match status" value="1"/>
</dbReference>
<dbReference type="PATRIC" id="fig|1619313.3.peg.3797"/>
<protein>
    <submittedName>
        <fullName evidence="2">Membrane protein</fullName>
    </submittedName>
</protein>
<reference evidence="3" key="1">
    <citation type="submission" date="2015-11" db="EMBL/GenBank/DDBJ databases">
        <authorList>
            <person name="Blom J."/>
        </authorList>
    </citation>
    <scope>NUCLEOTIDE SEQUENCE [LARGE SCALE GENOMIC DNA]</scope>
    <source>
        <plasmid evidence="3">pEM01</plasmid>
    </source>
</reference>
<evidence type="ECO:0000313" key="3">
    <source>
        <dbReference type="Proteomes" id="UP000059419"/>
    </source>
</evidence>
<gene>
    <name evidence="2" type="ORF">EM595_p0195</name>
</gene>
<dbReference type="KEGG" id="ege:EM595_p0195"/>
<geneLocation type="plasmid" evidence="3">
    <name>pEM01</name>
</geneLocation>
<accession>A0A0U5LBM7</accession>
<keyword evidence="1" id="KW-1133">Transmembrane helix</keyword>
<keyword evidence="3" id="KW-1185">Reference proteome</keyword>
<dbReference type="RefSeq" id="WP_157883935.1">
    <property type="nucleotide sequence ID" value="NZ_LN907828.1"/>
</dbReference>
<organism evidence="2 3">
    <name type="scientific">Duffyella gerundensis</name>
    <dbReference type="NCBI Taxonomy" id="1619313"/>
    <lineage>
        <taxon>Bacteria</taxon>
        <taxon>Pseudomonadati</taxon>
        <taxon>Pseudomonadota</taxon>
        <taxon>Gammaproteobacteria</taxon>
        <taxon>Enterobacterales</taxon>
        <taxon>Erwiniaceae</taxon>
        <taxon>Duffyella</taxon>
    </lineage>
</organism>
<sequence length="145" mass="16651">MMEQHNLPHSGQSGKVYSAKWQARFDFFDLHGAPNSPGFKTALKQLPFQQKVKFNVNIIAFFFGPIYLFVLGLWKRNIILILLMIVVFTALELAFAMMGIDYPRHLDAGVGFGFNALYGVSTNYGYYLKEKKGEQGWNPFKGMRW</sequence>
<dbReference type="Proteomes" id="UP000059419">
    <property type="component" value="Plasmid pEM01"/>
</dbReference>
<evidence type="ECO:0000313" key="2">
    <source>
        <dbReference type="EMBL" id="CUU25895.1"/>
    </source>
</evidence>
<feature type="transmembrane region" description="Helical" evidence="1">
    <location>
        <begin position="78"/>
        <end position="96"/>
    </location>
</feature>
<keyword evidence="1" id="KW-0812">Transmembrane</keyword>
<evidence type="ECO:0000256" key="1">
    <source>
        <dbReference type="SAM" id="Phobius"/>
    </source>
</evidence>
<dbReference type="EMBL" id="LN907828">
    <property type="protein sequence ID" value="CUU25895.1"/>
    <property type="molecule type" value="Genomic_DNA"/>
</dbReference>